<dbReference type="Proteomes" id="UP000664914">
    <property type="component" value="Chromosome"/>
</dbReference>
<dbReference type="RefSeq" id="WP_208633857.1">
    <property type="nucleotide sequence ID" value="NZ_CP059319.1"/>
</dbReference>
<protein>
    <submittedName>
        <fullName evidence="1">Uncharacterized protein</fullName>
    </submittedName>
</protein>
<gene>
    <name evidence="1" type="ORF">HRJ34_08550</name>
</gene>
<evidence type="ECO:0000313" key="1">
    <source>
        <dbReference type="EMBL" id="QTH23532.1"/>
    </source>
</evidence>
<accession>A0A975HFL6</accession>
<organism evidence="1 2">
    <name type="scientific">Rhizorhabdus wittichii</name>
    <dbReference type="NCBI Taxonomy" id="160791"/>
    <lineage>
        <taxon>Bacteria</taxon>
        <taxon>Pseudomonadati</taxon>
        <taxon>Pseudomonadota</taxon>
        <taxon>Alphaproteobacteria</taxon>
        <taxon>Sphingomonadales</taxon>
        <taxon>Sphingomonadaceae</taxon>
        <taxon>Rhizorhabdus</taxon>
    </lineage>
</organism>
<sequence length="89" mass="9960">MKQALFEVQGIANRNLERAARYPIARFAPVLMTTRVRSDATRTSMFFKKTIGNSKNLYPNAAFPKKARGTTSGTLSRQELQRIVADIIG</sequence>
<reference evidence="1" key="1">
    <citation type="submission" date="2020-07" db="EMBL/GenBank/DDBJ databases">
        <authorList>
            <person name="Camacho E."/>
        </authorList>
    </citation>
    <scope>NUCLEOTIDE SEQUENCE</scope>
    <source>
        <strain evidence="1">MPO218</strain>
    </source>
</reference>
<name>A0A975HFL6_9SPHN</name>
<dbReference type="EMBL" id="CP059319">
    <property type="protein sequence ID" value="QTH23532.1"/>
    <property type="molecule type" value="Genomic_DNA"/>
</dbReference>
<evidence type="ECO:0000313" key="2">
    <source>
        <dbReference type="Proteomes" id="UP000664914"/>
    </source>
</evidence>
<proteinExistence type="predicted"/>
<reference evidence="1" key="2">
    <citation type="submission" date="2021-04" db="EMBL/GenBank/DDBJ databases">
        <title>Isolation and genomic analysis of the ibuprofen-degrading bacterium Sphingomonas strain MPO218.</title>
        <authorList>
            <person name="Aulestia M."/>
            <person name="Flores A."/>
            <person name="Mangas E.L."/>
            <person name="Perez-Pulido A.J."/>
            <person name="Santero E."/>
            <person name="Camacho E.M."/>
        </authorList>
    </citation>
    <scope>NUCLEOTIDE SEQUENCE</scope>
    <source>
        <strain evidence="1">MPO218</strain>
    </source>
</reference>
<dbReference type="AlphaFoldDB" id="A0A975HFL6"/>